<reference evidence="1" key="1">
    <citation type="submission" date="2018-05" db="EMBL/GenBank/DDBJ databases">
        <authorList>
            <person name="Lanie J.A."/>
            <person name="Ng W.-L."/>
            <person name="Kazmierczak K.M."/>
            <person name="Andrzejewski T.M."/>
            <person name="Davidsen T.M."/>
            <person name="Wayne K.J."/>
            <person name="Tettelin H."/>
            <person name="Glass J.I."/>
            <person name="Rusch D."/>
            <person name="Podicherti R."/>
            <person name="Tsui H.-C.T."/>
            <person name="Winkler M.E."/>
        </authorList>
    </citation>
    <scope>NUCLEOTIDE SEQUENCE</scope>
</reference>
<evidence type="ECO:0000313" key="1">
    <source>
        <dbReference type="EMBL" id="SVA78968.1"/>
    </source>
</evidence>
<dbReference type="AlphaFoldDB" id="A0A381YPL3"/>
<sequence length="129" mass="14674">MFVINKSDRDGANRLASMLKNILHTFTARSKIEPPVFNTVATEGQGIIELFMGIESHLKTMTENGHLDDRRLERYRQRVSALVREQLEDSFWTAEKKKILGESTQSLDRISTAPHTMAQELLGSQINES</sequence>
<dbReference type="Pfam" id="PF03308">
    <property type="entry name" value="MeaB"/>
    <property type="match status" value="1"/>
</dbReference>
<dbReference type="EMBL" id="UINC01018737">
    <property type="protein sequence ID" value="SVA78968.1"/>
    <property type="molecule type" value="Genomic_DNA"/>
</dbReference>
<accession>A0A381YPL3</accession>
<dbReference type="InterPro" id="IPR027417">
    <property type="entry name" value="P-loop_NTPase"/>
</dbReference>
<gene>
    <name evidence="1" type="ORF">METZ01_LOCUS131822</name>
</gene>
<dbReference type="SUPFAM" id="SSF52540">
    <property type="entry name" value="P-loop containing nucleoside triphosphate hydrolases"/>
    <property type="match status" value="1"/>
</dbReference>
<proteinExistence type="predicted"/>
<organism evidence="1">
    <name type="scientific">marine metagenome</name>
    <dbReference type="NCBI Taxonomy" id="408172"/>
    <lineage>
        <taxon>unclassified sequences</taxon>
        <taxon>metagenomes</taxon>
        <taxon>ecological metagenomes</taxon>
    </lineage>
</organism>
<dbReference type="Gene3D" id="3.40.50.300">
    <property type="entry name" value="P-loop containing nucleotide triphosphate hydrolases"/>
    <property type="match status" value="1"/>
</dbReference>
<name>A0A381YPL3_9ZZZZ</name>
<protein>
    <submittedName>
        <fullName evidence="1">Uncharacterized protein</fullName>
    </submittedName>
</protein>